<dbReference type="SUPFAM" id="SSF56801">
    <property type="entry name" value="Acetyl-CoA synthetase-like"/>
    <property type="match status" value="1"/>
</dbReference>
<dbReference type="EMBL" id="NFHB01000008">
    <property type="protein sequence ID" value="OUN02458.1"/>
    <property type="molecule type" value="Genomic_DNA"/>
</dbReference>
<evidence type="ECO:0000313" key="1">
    <source>
        <dbReference type="EMBL" id="OUN02458.1"/>
    </source>
</evidence>
<dbReference type="Proteomes" id="UP000195772">
    <property type="component" value="Unassembled WGS sequence"/>
</dbReference>
<dbReference type="InterPro" id="IPR042099">
    <property type="entry name" value="ANL_N_sf"/>
</dbReference>
<sequence length="321" mass="35682">MITPDDIFRIGDAAAFEAAALEVFRRQAAECAPYREYLSLIGVQPGEVRTADAIPYLPIGLFKTHEVYCGGTEPEAVFTSSATTGMTSSRHPMRSLALYEQAFRASFRTFYGEPARWSLYALLPNYLRRKGSSLVYMADRLIADCGSGGFYLDDYEALLEAMRRDPKPKILLGVSYALWDLAERYAPKLDDTVVMETGGMKGYREEIPKAEFHKILCDAFGVDRIHSEYGMAELTSQAYSQGGNIFRCPAWMRVAARDVNDPFDRLPAGSRGGLDIADLASWWSCAFIQTQDVGRVAADGAFEVEGRIDHSDIRGCNLLVQ</sequence>
<protein>
    <submittedName>
        <fullName evidence="1">Acyltransferase</fullName>
    </submittedName>
</protein>
<keyword evidence="1" id="KW-0808">Transferase</keyword>
<name>A0A1Y3QW22_9BACT</name>
<dbReference type="AlphaFoldDB" id="A0A1Y3QW22"/>
<dbReference type="Gene3D" id="3.40.50.12780">
    <property type="entry name" value="N-terminal domain of ligase-like"/>
    <property type="match status" value="1"/>
</dbReference>
<dbReference type="GO" id="GO:0016746">
    <property type="term" value="F:acyltransferase activity"/>
    <property type="evidence" value="ECO:0007669"/>
    <property type="project" value="UniProtKB-KW"/>
</dbReference>
<dbReference type="OrthoDB" id="182577at2"/>
<organism evidence="1 2">
    <name type="scientific">Alistipes onderdonkii</name>
    <dbReference type="NCBI Taxonomy" id="328813"/>
    <lineage>
        <taxon>Bacteria</taxon>
        <taxon>Pseudomonadati</taxon>
        <taxon>Bacteroidota</taxon>
        <taxon>Bacteroidia</taxon>
        <taxon>Bacteroidales</taxon>
        <taxon>Rikenellaceae</taxon>
        <taxon>Alistipes</taxon>
    </lineage>
</organism>
<keyword evidence="1" id="KW-0012">Acyltransferase</keyword>
<gene>
    <name evidence="1" type="ORF">B5G41_11760</name>
</gene>
<reference evidence="2" key="1">
    <citation type="submission" date="2017-04" db="EMBL/GenBank/DDBJ databases">
        <title>Function of individual gut microbiota members based on whole genome sequencing of pure cultures obtained from chicken caecum.</title>
        <authorList>
            <person name="Medvecky M."/>
            <person name="Cejkova D."/>
            <person name="Polansky O."/>
            <person name="Karasova D."/>
            <person name="Kubasova T."/>
            <person name="Cizek A."/>
            <person name="Rychlik I."/>
        </authorList>
    </citation>
    <scope>NUCLEOTIDE SEQUENCE [LARGE SCALE GENOMIC DNA]</scope>
    <source>
        <strain evidence="2">An90</strain>
    </source>
</reference>
<evidence type="ECO:0000313" key="2">
    <source>
        <dbReference type="Proteomes" id="UP000195772"/>
    </source>
</evidence>
<proteinExistence type="predicted"/>
<accession>A0A1Y3QW22</accession>
<comment type="caution">
    <text evidence="1">The sequence shown here is derived from an EMBL/GenBank/DDBJ whole genome shotgun (WGS) entry which is preliminary data.</text>
</comment>
<dbReference type="RefSeq" id="WP_087403201.1">
    <property type="nucleotide sequence ID" value="NZ_DAWDON010000020.1"/>
</dbReference>
<dbReference type="eggNOG" id="COG1541">
    <property type="taxonomic scope" value="Bacteria"/>
</dbReference>